<accession>A0A915M0Q2</accession>
<proteinExistence type="predicted"/>
<keyword evidence="5" id="KW-0175">Coiled coil</keyword>
<dbReference type="InterPro" id="IPR036612">
    <property type="entry name" value="KH_dom_type_1_sf"/>
</dbReference>
<dbReference type="AlphaFoldDB" id="A0A915M0Q2"/>
<dbReference type="Pfam" id="PF03314">
    <property type="entry name" value="DUF273"/>
    <property type="match status" value="1"/>
</dbReference>
<evidence type="ECO:0000313" key="7">
    <source>
        <dbReference type="Proteomes" id="UP000887561"/>
    </source>
</evidence>
<dbReference type="Gene3D" id="3.90.550.10">
    <property type="entry name" value="Spore Coat Polysaccharide Biosynthesis Protein SpsA, Chain A"/>
    <property type="match status" value="1"/>
</dbReference>
<dbReference type="PROSITE" id="PS50089">
    <property type="entry name" value="ZF_RING_2"/>
    <property type="match status" value="1"/>
</dbReference>
<evidence type="ECO:0000259" key="6">
    <source>
        <dbReference type="PROSITE" id="PS50089"/>
    </source>
</evidence>
<reference evidence="8" key="1">
    <citation type="submission" date="2022-11" db="UniProtKB">
        <authorList>
            <consortium name="WormBaseParasite"/>
        </authorList>
    </citation>
    <scope>IDENTIFICATION</scope>
</reference>
<dbReference type="Gene3D" id="3.30.1370.10">
    <property type="entry name" value="K Homology domain, type 1"/>
    <property type="match status" value="1"/>
</dbReference>
<dbReference type="SUPFAM" id="SSF54791">
    <property type="entry name" value="Eukaryotic type KH-domain (KH-domain type I)"/>
    <property type="match status" value="1"/>
</dbReference>
<keyword evidence="1 4" id="KW-0479">Metal-binding</keyword>
<feature type="domain" description="RING-type" evidence="6">
    <location>
        <begin position="481"/>
        <end position="516"/>
    </location>
</feature>
<dbReference type="InterPro" id="IPR001841">
    <property type="entry name" value="Znf_RING"/>
</dbReference>
<dbReference type="Pfam" id="PF13920">
    <property type="entry name" value="zf-C3HC4_3"/>
    <property type="match status" value="1"/>
</dbReference>
<dbReference type="Pfam" id="PF00013">
    <property type="entry name" value="KH_1"/>
    <property type="match status" value="1"/>
</dbReference>
<keyword evidence="2" id="KW-0862">Zinc</keyword>
<dbReference type="InterPro" id="IPR004088">
    <property type="entry name" value="KH_dom_type_1"/>
</dbReference>
<dbReference type="SMART" id="SM00322">
    <property type="entry name" value="KH"/>
    <property type="match status" value="1"/>
</dbReference>
<dbReference type="Gene3D" id="3.30.40.10">
    <property type="entry name" value="Zinc/RING finger domain, C3HC4 (zinc finger)"/>
    <property type="match status" value="1"/>
</dbReference>
<feature type="coiled-coil region" evidence="5">
    <location>
        <begin position="444"/>
        <end position="478"/>
    </location>
</feature>
<dbReference type="PROSITE" id="PS50084">
    <property type="entry name" value="KH_TYPE_1"/>
    <property type="match status" value="1"/>
</dbReference>
<dbReference type="GO" id="GO:0008270">
    <property type="term" value="F:zinc ion binding"/>
    <property type="evidence" value="ECO:0007669"/>
    <property type="project" value="UniProtKB-KW"/>
</dbReference>
<dbReference type="SUPFAM" id="SSF53448">
    <property type="entry name" value="Nucleotide-diphospho-sugar transferases"/>
    <property type="match status" value="1"/>
</dbReference>
<evidence type="ECO:0000313" key="8">
    <source>
        <dbReference type="WBParaSite" id="scaffold2156_cov209.g4346"/>
    </source>
</evidence>
<dbReference type="InterPro" id="IPR029044">
    <property type="entry name" value="Nucleotide-diphossugar_trans"/>
</dbReference>
<dbReference type="PANTHER" id="PTHR31562">
    <property type="entry name" value="PROTEIN CBG18972"/>
    <property type="match status" value="1"/>
</dbReference>
<evidence type="ECO:0000256" key="3">
    <source>
        <dbReference type="PROSITE-ProRule" id="PRU00117"/>
    </source>
</evidence>
<dbReference type="PANTHER" id="PTHR31562:SF2">
    <property type="entry name" value="NUCLEOTIDE-DIPHOSPHO-SUGAR TRANSFERASE"/>
    <property type="match status" value="1"/>
</dbReference>
<protein>
    <submittedName>
        <fullName evidence="8">RING-type domain-containing protein</fullName>
    </submittedName>
</protein>
<name>A0A915M0Q2_MELJA</name>
<dbReference type="InterPro" id="IPR004988">
    <property type="entry name" value="DUF273"/>
</dbReference>
<dbReference type="CDD" id="cd00105">
    <property type="entry name" value="KH-I"/>
    <property type="match status" value="1"/>
</dbReference>
<evidence type="ECO:0000256" key="5">
    <source>
        <dbReference type="SAM" id="Coils"/>
    </source>
</evidence>
<organism evidence="7 8">
    <name type="scientific">Meloidogyne javanica</name>
    <name type="common">Root-knot nematode worm</name>
    <dbReference type="NCBI Taxonomy" id="6303"/>
    <lineage>
        <taxon>Eukaryota</taxon>
        <taxon>Metazoa</taxon>
        <taxon>Ecdysozoa</taxon>
        <taxon>Nematoda</taxon>
        <taxon>Chromadorea</taxon>
        <taxon>Rhabditida</taxon>
        <taxon>Tylenchina</taxon>
        <taxon>Tylenchomorpha</taxon>
        <taxon>Tylenchoidea</taxon>
        <taxon>Meloidogynidae</taxon>
        <taxon>Meloidogyninae</taxon>
        <taxon>Meloidogyne</taxon>
        <taxon>Meloidogyne incognita group</taxon>
    </lineage>
</organism>
<keyword evidence="7" id="KW-1185">Reference proteome</keyword>
<keyword evidence="3" id="KW-0694">RNA-binding</keyword>
<dbReference type="InterPro" id="IPR013083">
    <property type="entry name" value="Znf_RING/FYVE/PHD"/>
</dbReference>
<dbReference type="Proteomes" id="UP000887561">
    <property type="component" value="Unplaced"/>
</dbReference>
<dbReference type="InterPro" id="IPR004087">
    <property type="entry name" value="KH_dom"/>
</dbReference>
<dbReference type="WBParaSite" id="scaffold2156_cov209.g4346">
    <property type="protein sequence ID" value="scaffold2156_cov209.g4346"/>
    <property type="gene ID" value="scaffold2156_cov209.g4346"/>
</dbReference>
<dbReference type="GO" id="GO:0003723">
    <property type="term" value="F:RNA binding"/>
    <property type="evidence" value="ECO:0007669"/>
    <property type="project" value="UniProtKB-UniRule"/>
</dbReference>
<evidence type="ECO:0000256" key="2">
    <source>
        <dbReference type="ARBA" id="ARBA00022833"/>
    </source>
</evidence>
<evidence type="ECO:0000256" key="4">
    <source>
        <dbReference type="PROSITE-ProRule" id="PRU00175"/>
    </source>
</evidence>
<sequence>MRGEVKNPKIAIITVIDKSDRLNEYGLALSTIRCYAQRMSQECSHFVLVAPNITENNIQTTIMFRRHCVVVEWMSQHSEFEWIFFNDGDMAVVNPNHSLFKYINGEQIIFYDRIYNHEIMSGSYLVKNTIYGRNFLRDWADYFYKVPKSFHGTDNGALHGVFMEKFAAEQDRNKCQQLWEISKDYDDLWRFEVCTRYFMEKQMVNRTFDGGRVRLFPKAAGWGRDVIPSAVQSLLIGNKGLNIKKLQTEFGVKMRLLGDNWLDYPKGRTLQILGDSEEKVIKVRKYIDEEYILKKCEALNIGQKFLGTFEDEQKFVCKEILIPRILTTQSEEDMAKMQKTSGIVEYLYRDSKQDGMRTIILRGTSDSIVKAEKELEIMTAKIKRKSNSVSSVAKSFINETKNAENNDISVSAFSVQSSKHPAKNFISTEYPNNTDKNEPIFDSEERCEAEIRELRSENEKLKRQVALKDRELVRLNAVRSCFGCNSSQRSVIFLPCAHFLFCVRCADRNEKCQICNVPRTKRLVKYE</sequence>
<keyword evidence="1 4" id="KW-0863">Zinc-finger</keyword>
<evidence type="ECO:0000256" key="1">
    <source>
        <dbReference type="ARBA" id="ARBA00022771"/>
    </source>
</evidence>